<evidence type="ECO:0000256" key="6">
    <source>
        <dbReference type="ARBA" id="ARBA00023136"/>
    </source>
</evidence>
<comment type="similarity">
    <text evidence="7">Belongs to the binding-protein-dependent transport system permease family.</text>
</comment>
<feature type="compositionally biased region" description="Basic and acidic residues" evidence="8">
    <location>
        <begin position="226"/>
        <end position="239"/>
    </location>
</feature>
<keyword evidence="11" id="KW-1185">Reference proteome</keyword>
<feature type="transmembrane region" description="Helical" evidence="7">
    <location>
        <begin position="366"/>
        <end position="389"/>
    </location>
</feature>
<dbReference type="EMBL" id="AP027732">
    <property type="protein sequence ID" value="BDZ51336.1"/>
    <property type="molecule type" value="Genomic_DNA"/>
</dbReference>
<keyword evidence="4 7" id="KW-0812">Transmembrane</keyword>
<dbReference type="PROSITE" id="PS50928">
    <property type="entry name" value="ABC_TM1"/>
    <property type="match status" value="1"/>
</dbReference>
<dbReference type="CDD" id="cd06261">
    <property type="entry name" value="TM_PBP2"/>
    <property type="match status" value="2"/>
</dbReference>
<dbReference type="RefSeq" id="WP_286344116.1">
    <property type="nucleotide sequence ID" value="NZ_AP027732.1"/>
</dbReference>
<evidence type="ECO:0000256" key="1">
    <source>
        <dbReference type="ARBA" id="ARBA00004651"/>
    </source>
</evidence>
<evidence type="ECO:0000256" key="7">
    <source>
        <dbReference type="RuleBase" id="RU363032"/>
    </source>
</evidence>
<dbReference type="Gene3D" id="1.10.3720.10">
    <property type="entry name" value="MetI-like"/>
    <property type="match status" value="2"/>
</dbReference>
<gene>
    <name evidence="10" type="ORF">GCM10025867_35770</name>
</gene>
<feature type="region of interest" description="Disordered" evidence="8">
    <location>
        <begin position="188"/>
        <end position="272"/>
    </location>
</feature>
<feature type="transmembrane region" description="Helical" evidence="7">
    <location>
        <begin position="111"/>
        <end position="134"/>
    </location>
</feature>
<protein>
    <recommendedName>
        <fullName evidence="9">ABC transmembrane type-1 domain-containing protein</fullName>
    </recommendedName>
</protein>
<feature type="transmembrane region" description="Helical" evidence="7">
    <location>
        <begin position="15"/>
        <end position="36"/>
    </location>
</feature>
<evidence type="ECO:0000313" key="10">
    <source>
        <dbReference type="EMBL" id="BDZ51336.1"/>
    </source>
</evidence>
<accession>A0ABM8GS97</accession>
<evidence type="ECO:0000256" key="4">
    <source>
        <dbReference type="ARBA" id="ARBA00022692"/>
    </source>
</evidence>
<feature type="transmembrane region" description="Helical" evidence="7">
    <location>
        <begin position="301"/>
        <end position="324"/>
    </location>
</feature>
<dbReference type="Proteomes" id="UP001321486">
    <property type="component" value="Chromosome"/>
</dbReference>
<feature type="transmembrane region" description="Helical" evidence="7">
    <location>
        <begin position="48"/>
        <end position="69"/>
    </location>
</feature>
<keyword evidence="3" id="KW-1003">Cell membrane</keyword>
<evidence type="ECO:0000256" key="2">
    <source>
        <dbReference type="ARBA" id="ARBA00022448"/>
    </source>
</evidence>
<keyword evidence="6 7" id="KW-0472">Membrane</keyword>
<evidence type="ECO:0000256" key="5">
    <source>
        <dbReference type="ARBA" id="ARBA00022989"/>
    </source>
</evidence>
<feature type="transmembrane region" description="Helical" evidence="7">
    <location>
        <begin position="529"/>
        <end position="550"/>
    </location>
</feature>
<feature type="transmembrane region" description="Helical" evidence="7">
    <location>
        <begin position="401"/>
        <end position="419"/>
    </location>
</feature>
<evidence type="ECO:0000256" key="8">
    <source>
        <dbReference type="SAM" id="MobiDB-lite"/>
    </source>
</evidence>
<feature type="domain" description="ABC transmembrane type-1" evidence="9">
    <location>
        <begin position="362"/>
        <end position="551"/>
    </location>
</feature>
<dbReference type="InterPro" id="IPR050366">
    <property type="entry name" value="BP-dependent_transpt_permease"/>
</dbReference>
<organism evidence="10 11">
    <name type="scientific">Frondihabitans sucicola</name>
    <dbReference type="NCBI Taxonomy" id="1268041"/>
    <lineage>
        <taxon>Bacteria</taxon>
        <taxon>Bacillati</taxon>
        <taxon>Actinomycetota</taxon>
        <taxon>Actinomycetes</taxon>
        <taxon>Micrococcales</taxon>
        <taxon>Microbacteriaceae</taxon>
        <taxon>Frondihabitans</taxon>
    </lineage>
</organism>
<dbReference type="Pfam" id="PF00528">
    <property type="entry name" value="BPD_transp_1"/>
    <property type="match status" value="2"/>
</dbReference>
<evidence type="ECO:0000313" key="11">
    <source>
        <dbReference type="Proteomes" id="UP001321486"/>
    </source>
</evidence>
<keyword evidence="2 7" id="KW-0813">Transport</keyword>
<evidence type="ECO:0000256" key="3">
    <source>
        <dbReference type="ARBA" id="ARBA00022475"/>
    </source>
</evidence>
<dbReference type="SUPFAM" id="SSF161098">
    <property type="entry name" value="MetI-like"/>
    <property type="match status" value="2"/>
</dbReference>
<name>A0ABM8GS97_9MICO</name>
<dbReference type="InterPro" id="IPR000515">
    <property type="entry name" value="MetI-like"/>
</dbReference>
<keyword evidence="5 7" id="KW-1133">Transmembrane helix</keyword>
<proteinExistence type="inferred from homology"/>
<dbReference type="PANTHER" id="PTHR43386:SF1">
    <property type="entry name" value="D,D-DIPEPTIDE TRANSPORT SYSTEM PERMEASE PROTEIN DDPC-RELATED"/>
    <property type="match status" value="1"/>
</dbReference>
<dbReference type="InterPro" id="IPR035906">
    <property type="entry name" value="MetI-like_sf"/>
</dbReference>
<evidence type="ECO:0000259" key="9">
    <source>
        <dbReference type="PROSITE" id="PS50928"/>
    </source>
</evidence>
<reference evidence="11" key="1">
    <citation type="journal article" date="2019" name="Int. J. Syst. Evol. Microbiol.">
        <title>The Global Catalogue of Microorganisms (GCM) 10K type strain sequencing project: providing services to taxonomists for standard genome sequencing and annotation.</title>
        <authorList>
            <consortium name="The Broad Institute Genomics Platform"/>
            <consortium name="The Broad Institute Genome Sequencing Center for Infectious Disease"/>
            <person name="Wu L."/>
            <person name="Ma J."/>
        </authorList>
    </citation>
    <scope>NUCLEOTIDE SEQUENCE [LARGE SCALE GENOMIC DNA]</scope>
    <source>
        <strain evidence="11">NBRC 108728</strain>
    </source>
</reference>
<comment type="subcellular location">
    <subcellularLocation>
        <location evidence="1 7">Cell membrane</location>
        <topology evidence="1 7">Multi-pass membrane protein</topology>
    </subcellularLocation>
</comment>
<dbReference type="PANTHER" id="PTHR43386">
    <property type="entry name" value="OLIGOPEPTIDE TRANSPORT SYSTEM PERMEASE PROTEIN APPC"/>
    <property type="match status" value="1"/>
</dbReference>
<sequence>MSHAILSVLPPTTELVVVALLITVTVAVPLAVWSAVRTTGAGDTLRRVLVILAAGMPTFWLGIMLQNLISSDWRILPISGIGSVGVQVPSVTGFRLVDSLLEGSPIAFGDALAHLILPAFVLSVPFIGQLYRVLRAELLRVLQREHISVIRASGVSGGRILWKHALPQVANPALLIIGVEFGGCSPARSWSSPSSEGTASARSSRTPCRRRTPRPCSGSPRRRRDRRGDLARGRHDPGDPRPPGPRNADRSRSMTKSPLVDTAPAPVVEAMPDPPTASALAFAPRQWWRIPRPRRRRRSGALDAATVVVAGLIVLVAVVGPFVAPNVYQSHVLSSLQSPSAAHWFGTDQQGRDIFWRVVVGARFSLTASIVTVIGYSIVGVVIATLAVMSPRWIGELLTRFIDLGLAFPSLVFALGVAAALGPSLQTACFALIVTGWPTTARLLQGIMKETMAMPFVEGARVLGVSRWRLMTRHVLPNALPALWVKWAGDIGNTVLVLGALSFVGAGAQPPSAEWGAMVSSAQAIVSNAWWAAFFPGIAIVVTTGAFGLLGDMLHLRSDPTLHAKGRR</sequence>